<sequence>MNNEVQIGRVEGKVVFITGGASGIGRAAAYRLAEDGATIIVADVDPAGAAETVAGVESRGQKAMSLRLDVTDEENWRQGVASVVETFGRIDALFNSAGIYVIADLDKTSLTDWNRVMDINVTGTFLGMKHVVPVMAEHGGGTVLNMSSAAGMLGFAGHTAYGASKGAVRIMSKDVAMEWGRKQVRVNTIHPGYVATGMADYGAAEANTTLDELGAAYPLGRIAQPEDIANLVLFLTSDEASFITGAEIPIDGGATAGSVVGGE</sequence>
<keyword evidence="2 5" id="KW-0560">Oxidoreductase</keyword>
<dbReference type="EC" id="1.1.1.47" evidence="5"/>
<comment type="similarity">
    <text evidence="1">Belongs to the short-chain dehydrogenases/reductases (SDR) family.</text>
</comment>
<dbReference type="PRINTS" id="PR00081">
    <property type="entry name" value="GDHRDH"/>
</dbReference>
<evidence type="ECO:0000259" key="4">
    <source>
        <dbReference type="SMART" id="SM00822"/>
    </source>
</evidence>
<dbReference type="GO" id="GO:0047936">
    <property type="term" value="F:glucose 1-dehydrogenase [NAD(P)+] activity"/>
    <property type="evidence" value="ECO:0007669"/>
    <property type="project" value="UniProtKB-EC"/>
</dbReference>
<proteinExistence type="inferred from homology"/>
<dbReference type="RefSeq" id="WP_237821076.1">
    <property type="nucleotide sequence ID" value="NZ_JAKLTQ010000007.1"/>
</dbReference>
<dbReference type="InterPro" id="IPR057326">
    <property type="entry name" value="KR_dom"/>
</dbReference>
<dbReference type="SUPFAM" id="SSF51735">
    <property type="entry name" value="NAD(P)-binding Rossmann-fold domains"/>
    <property type="match status" value="1"/>
</dbReference>
<reference evidence="5" key="1">
    <citation type="submission" date="2022-01" db="EMBL/GenBank/DDBJ databases">
        <authorList>
            <person name="Jo J.-H."/>
            <person name="Im W.-T."/>
        </authorList>
    </citation>
    <scope>NUCLEOTIDE SEQUENCE</scope>
    <source>
        <strain evidence="5">I2-34</strain>
    </source>
</reference>
<evidence type="ECO:0000313" key="6">
    <source>
        <dbReference type="Proteomes" id="UP001165368"/>
    </source>
</evidence>
<dbReference type="InterPro" id="IPR002347">
    <property type="entry name" value="SDR_fam"/>
</dbReference>
<gene>
    <name evidence="5" type="ORF">LVY72_11875</name>
</gene>
<dbReference type="Proteomes" id="UP001165368">
    <property type="component" value="Unassembled WGS sequence"/>
</dbReference>
<keyword evidence="6" id="KW-1185">Reference proteome</keyword>
<dbReference type="PRINTS" id="PR00080">
    <property type="entry name" value="SDRFAMILY"/>
</dbReference>
<dbReference type="EMBL" id="JAKLTQ010000007">
    <property type="protein sequence ID" value="MCG2622609.1"/>
    <property type="molecule type" value="Genomic_DNA"/>
</dbReference>
<dbReference type="PROSITE" id="PS00061">
    <property type="entry name" value="ADH_SHORT"/>
    <property type="match status" value="1"/>
</dbReference>
<dbReference type="SMART" id="SM00822">
    <property type="entry name" value="PKS_KR"/>
    <property type="match status" value="1"/>
</dbReference>
<organism evidence="5 6">
    <name type="scientific">Arthrobacter hankyongi</name>
    <dbReference type="NCBI Taxonomy" id="2904801"/>
    <lineage>
        <taxon>Bacteria</taxon>
        <taxon>Bacillati</taxon>
        <taxon>Actinomycetota</taxon>
        <taxon>Actinomycetes</taxon>
        <taxon>Micrococcales</taxon>
        <taxon>Micrococcaceae</taxon>
        <taxon>Arthrobacter</taxon>
    </lineage>
</organism>
<comment type="caution">
    <text evidence="5">The sequence shown here is derived from an EMBL/GenBank/DDBJ whole genome shotgun (WGS) entry which is preliminary data.</text>
</comment>
<accession>A0ABS9L7H0</accession>
<dbReference type="InterPro" id="IPR036291">
    <property type="entry name" value="NAD(P)-bd_dom_sf"/>
</dbReference>
<evidence type="ECO:0000256" key="2">
    <source>
        <dbReference type="ARBA" id="ARBA00023002"/>
    </source>
</evidence>
<dbReference type="PANTHER" id="PTHR24321">
    <property type="entry name" value="DEHYDROGENASES, SHORT CHAIN"/>
    <property type="match status" value="1"/>
</dbReference>
<evidence type="ECO:0000313" key="5">
    <source>
        <dbReference type="EMBL" id="MCG2622609.1"/>
    </source>
</evidence>
<evidence type="ECO:0000256" key="1">
    <source>
        <dbReference type="ARBA" id="ARBA00006484"/>
    </source>
</evidence>
<dbReference type="Pfam" id="PF13561">
    <property type="entry name" value="adh_short_C2"/>
    <property type="match status" value="1"/>
</dbReference>
<dbReference type="PANTHER" id="PTHR24321:SF8">
    <property type="entry name" value="ESTRADIOL 17-BETA-DEHYDROGENASE 8-RELATED"/>
    <property type="match status" value="1"/>
</dbReference>
<dbReference type="InterPro" id="IPR020904">
    <property type="entry name" value="Sc_DH/Rdtase_CS"/>
</dbReference>
<dbReference type="Gene3D" id="3.40.50.720">
    <property type="entry name" value="NAD(P)-binding Rossmann-like Domain"/>
    <property type="match status" value="1"/>
</dbReference>
<feature type="domain" description="Ketoreductase" evidence="4">
    <location>
        <begin position="13"/>
        <end position="204"/>
    </location>
</feature>
<protein>
    <submittedName>
        <fullName evidence="5">Glucose 1-dehydrogenase</fullName>
        <ecNumber evidence="5">1.1.1.47</ecNumber>
    </submittedName>
</protein>
<keyword evidence="3" id="KW-0520">NAD</keyword>
<dbReference type="NCBIfam" id="NF005559">
    <property type="entry name" value="PRK07231.1"/>
    <property type="match status" value="1"/>
</dbReference>
<name>A0ABS9L7H0_9MICC</name>
<evidence type="ECO:0000256" key="3">
    <source>
        <dbReference type="ARBA" id="ARBA00023027"/>
    </source>
</evidence>